<proteinExistence type="predicted"/>
<sequence>MNPSAKWRIKASRVEEDTVDPLPTSALSREEWAQVIQLSERWVPPYTAPPGQWSARLPLKHSQRGWQDLCLLCEKGATEGHLMTDAHSKAMSAWEKRGRPEIIIPHQRFGDLERLQMCVQLWLPRLSDTQLQVVMEYILQMEWYKGQAGSYTGPVPPELTAPAGDLDGGPTCTSIGNLGARKASASSSAAEAAPASGREGSSSISGTGFRREGSISGTGFGGEASEALEAAQAVARHDRSCEEIHCGTGKGQASTASSDGGCGAPGAFEQFRRGDMGALGSTPVFHPGAVLLPRSGERNNLWAWEQQRRLEGIGISAPGVCTSGFASDSNGTVASASYAAVCDKVFDNAAASRRDPLDDNAIGLPVATGDLHPRRGGIEHSVWGKLPNQGSIGVSDG</sequence>
<feature type="compositionally biased region" description="Low complexity" evidence="1">
    <location>
        <begin position="188"/>
        <end position="203"/>
    </location>
</feature>
<name>A0A813B7Q7_9DINO</name>
<dbReference type="EMBL" id="CAJNJA010067607">
    <property type="protein sequence ID" value="CAE7892626.1"/>
    <property type="molecule type" value="Genomic_DNA"/>
</dbReference>
<protein>
    <submittedName>
        <fullName evidence="2">Uncharacterized protein</fullName>
    </submittedName>
</protein>
<evidence type="ECO:0000313" key="3">
    <source>
        <dbReference type="Proteomes" id="UP000601435"/>
    </source>
</evidence>
<dbReference type="Proteomes" id="UP000601435">
    <property type="component" value="Unassembled WGS sequence"/>
</dbReference>
<evidence type="ECO:0000256" key="1">
    <source>
        <dbReference type="SAM" id="MobiDB-lite"/>
    </source>
</evidence>
<dbReference type="AlphaFoldDB" id="A0A813B7Q7"/>
<keyword evidence="3" id="KW-1185">Reference proteome</keyword>
<accession>A0A813B7Q7</accession>
<comment type="caution">
    <text evidence="2">The sequence shown here is derived from an EMBL/GenBank/DDBJ whole genome shotgun (WGS) entry which is preliminary data.</text>
</comment>
<organism evidence="2 3">
    <name type="scientific">Symbiodinium necroappetens</name>
    <dbReference type="NCBI Taxonomy" id="1628268"/>
    <lineage>
        <taxon>Eukaryota</taxon>
        <taxon>Sar</taxon>
        <taxon>Alveolata</taxon>
        <taxon>Dinophyceae</taxon>
        <taxon>Suessiales</taxon>
        <taxon>Symbiodiniaceae</taxon>
        <taxon>Symbiodinium</taxon>
    </lineage>
</organism>
<reference evidence="2" key="1">
    <citation type="submission" date="2021-02" db="EMBL/GenBank/DDBJ databases">
        <authorList>
            <person name="Dougan E. K."/>
            <person name="Rhodes N."/>
            <person name="Thang M."/>
            <person name="Chan C."/>
        </authorList>
    </citation>
    <scope>NUCLEOTIDE SEQUENCE</scope>
</reference>
<evidence type="ECO:0000313" key="2">
    <source>
        <dbReference type="EMBL" id="CAE7892626.1"/>
    </source>
</evidence>
<feature type="region of interest" description="Disordered" evidence="1">
    <location>
        <begin position="188"/>
        <end position="222"/>
    </location>
</feature>
<gene>
    <name evidence="2" type="ORF">SNEC2469_LOCUS29724</name>
</gene>